<keyword evidence="4 8" id="KW-0297">G-protein coupled receptor</keyword>
<feature type="transmembrane region" description="Helical" evidence="9">
    <location>
        <begin position="252"/>
        <end position="276"/>
    </location>
</feature>
<feature type="transmembrane region" description="Helical" evidence="9">
    <location>
        <begin position="201"/>
        <end position="231"/>
    </location>
</feature>
<dbReference type="RefSeq" id="XP_006816691.1">
    <property type="nucleotide sequence ID" value="XM_006816628.1"/>
</dbReference>
<evidence type="ECO:0000313" key="11">
    <source>
        <dbReference type="Proteomes" id="UP000694865"/>
    </source>
</evidence>
<comment type="subcellular location">
    <subcellularLocation>
        <location evidence="1">Membrane</location>
        <topology evidence="1">Multi-pass membrane protein</topology>
    </subcellularLocation>
</comment>
<proteinExistence type="inferred from homology"/>
<sequence length="374" mass="41631">MAETTPLVAATVYEESSGHVNGTDNSSFSGGTTACNIDYQALLYSRGILIAIALLGNLSFVIMVARVRSMRTIPNFHFINLAAADTLMIFTEIIYLSANGLTINGTISMADAKVVQFWDIFSKMWIFITPTFVCTALLTITLISVERYIAVCHPFKANRLNLQSKKRVIVLLISTWIIGLLMGVFALLTHNYSDSSTTLQAWFSVFTCFTVLPVCIVVICYAFVIAAVFKMNQHMTPKNSKISKATTEERSVLMLCVAITMLFFLCFAPVAANQLLSTYTLMSNTSSIEPRTISCLHALQTILLLVHLALSPILYSVGSQNRRRAFIRAFWSRCFVCGNQDQNSVENGTFFRLRPMRGSFNSNMRTTRVSEVTL</sequence>
<dbReference type="InterPro" id="IPR017452">
    <property type="entry name" value="GPCR_Rhodpsn_7TM"/>
</dbReference>
<gene>
    <name evidence="12" type="primary">LOC102809334</name>
</gene>
<dbReference type="Gene3D" id="1.20.1070.10">
    <property type="entry name" value="Rhodopsin 7-helix transmembrane proteins"/>
    <property type="match status" value="1"/>
</dbReference>
<keyword evidence="5 9" id="KW-0472">Membrane</keyword>
<evidence type="ECO:0000256" key="1">
    <source>
        <dbReference type="ARBA" id="ARBA00004141"/>
    </source>
</evidence>
<dbReference type="GeneID" id="102809334"/>
<evidence type="ECO:0000256" key="5">
    <source>
        <dbReference type="ARBA" id="ARBA00023136"/>
    </source>
</evidence>
<evidence type="ECO:0000256" key="9">
    <source>
        <dbReference type="SAM" id="Phobius"/>
    </source>
</evidence>
<evidence type="ECO:0000256" key="6">
    <source>
        <dbReference type="ARBA" id="ARBA00023170"/>
    </source>
</evidence>
<evidence type="ECO:0000256" key="7">
    <source>
        <dbReference type="ARBA" id="ARBA00023224"/>
    </source>
</evidence>
<feature type="transmembrane region" description="Helical" evidence="9">
    <location>
        <begin position="296"/>
        <end position="318"/>
    </location>
</feature>
<keyword evidence="3 9" id="KW-1133">Transmembrane helix</keyword>
<feature type="domain" description="G-protein coupled receptors family 1 profile" evidence="10">
    <location>
        <begin position="56"/>
        <end position="315"/>
    </location>
</feature>
<keyword evidence="11" id="KW-1185">Reference proteome</keyword>
<reference evidence="12" key="1">
    <citation type="submission" date="2025-08" db="UniProtKB">
        <authorList>
            <consortium name="RefSeq"/>
        </authorList>
    </citation>
    <scope>IDENTIFICATION</scope>
    <source>
        <tissue evidence="12">Testes</tissue>
    </source>
</reference>
<dbReference type="Proteomes" id="UP000694865">
    <property type="component" value="Unplaced"/>
</dbReference>
<evidence type="ECO:0000313" key="12">
    <source>
        <dbReference type="RefSeq" id="XP_006816691.1"/>
    </source>
</evidence>
<dbReference type="Pfam" id="PF00001">
    <property type="entry name" value="7tm_1"/>
    <property type="match status" value="1"/>
</dbReference>
<evidence type="ECO:0000256" key="4">
    <source>
        <dbReference type="ARBA" id="ARBA00023040"/>
    </source>
</evidence>
<dbReference type="PANTHER" id="PTHR24243:SF224">
    <property type="entry name" value="G-PROTEIN COUPLED RECEPTOR 19-RELATED"/>
    <property type="match status" value="1"/>
</dbReference>
<organism evidence="11 12">
    <name type="scientific">Saccoglossus kowalevskii</name>
    <name type="common">Acorn worm</name>
    <dbReference type="NCBI Taxonomy" id="10224"/>
    <lineage>
        <taxon>Eukaryota</taxon>
        <taxon>Metazoa</taxon>
        <taxon>Hemichordata</taxon>
        <taxon>Enteropneusta</taxon>
        <taxon>Harrimaniidae</taxon>
        <taxon>Saccoglossus</taxon>
    </lineage>
</organism>
<dbReference type="SUPFAM" id="SSF81321">
    <property type="entry name" value="Family A G protein-coupled receptor-like"/>
    <property type="match status" value="1"/>
</dbReference>
<dbReference type="PANTHER" id="PTHR24243">
    <property type="entry name" value="G-PROTEIN COUPLED RECEPTOR"/>
    <property type="match status" value="1"/>
</dbReference>
<keyword evidence="7 8" id="KW-0807">Transducer</keyword>
<name>A0ABM0M9K0_SACKO</name>
<keyword evidence="2 8" id="KW-0812">Transmembrane</keyword>
<dbReference type="PRINTS" id="PR00237">
    <property type="entry name" value="GPCRRHODOPSN"/>
</dbReference>
<evidence type="ECO:0000256" key="3">
    <source>
        <dbReference type="ARBA" id="ARBA00022989"/>
    </source>
</evidence>
<keyword evidence="6 8" id="KW-0675">Receptor</keyword>
<feature type="transmembrane region" description="Helical" evidence="9">
    <location>
        <begin position="48"/>
        <end position="66"/>
    </location>
</feature>
<dbReference type="InterPro" id="IPR000276">
    <property type="entry name" value="GPCR_Rhodpsn"/>
</dbReference>
<evidence type="ECO:0000256" key="2">
    <source>
        <dbReference type="ARBA" id="ARBA00022692"/>
    </source>
</evidence>
<feature type="transmembrane region" description="Helical" evidence="9">
    <location>
        <begin position="78"/>
        <end position="98"/>
    </location>
</feature>
<evidence type="ECO:0000259" key="10">
    <source>
        <dbReference type="PROSITE" id="PS50262"/>
    </source>
</evidence>
<dbReference type="PROSITE" id="PS50262">
    <property type="entry name" value="G_PROTEIN_RECEP_F1_2"/>
    <property type="match status" value="1"/>
</dbReference>
<feature type="transmembrane region" description="Helical" evidence="9">
    <location>
        <begin position="169"/>
        <end position="189"/>
    </location>
</feature>
<comment type="similarity">
    <text evidence="8">Belongs to the G-protein coupled receptor 1 family.</text>
</comment>
<accession>A0ABM0M9K0</accession>
<dbReference type="PROSITE" id="PS00237">
    <property type="entry name" value="G_PROTEIN_RECEP_F1_1"/>
    <property type="match status" value="1"/>
</dbReference>
<protein>
    <submittedName>
        <fullName evidence="12">Kappa-type opioid receptor-like</fullName>
    </submittedName>
</protein>
<evidence type="ECO:0000256" key="8">
    <source>
        <dbReference type="RuleBase" id="RU000688"/>
    </source>
</evidence>
<feature type="transmembrane region" description="Helical" evidence="9">
    <location>
        <begin position="124"/>
        <end position="149"/>
    </location>
</feature>
<dbReference type="CDD" id="cd00637">
    <property type="entry name" value="7tm_classA_rhodopsin-like"/>
    <property type="match status" value="1"/>
</dbReference>